<feature type="region of interest" description="Disordered" evidence="1">
    <location>
        <begin position="623"/>
        <end position="655"/>
    </location>
</feature>
<dbReference type="EMBL" id="JAAOAN010000130">
    <property type="protein sequence ID" value="KAF5720470.1"/>
    <property type="molecule type" value="Genomic_DNA"/>
</dbReference>
<dbReference type="Proteomes" id="UP000544331">
    <property type="component" value="Unassembled WGS sequence"/>
</dbReference>
<comment type="caution">
    <text evidence="2">The sequence shown here is derived from an EMBL/GenBank/DDBJ whole genome shotgun (WGS) entry which is preliminary data.</text>
</comment>
<dbReference type="AlphaFoldDB" id="A0A8H5YWT6"/>
<reference evidence="2 3" key="1">
    <citation type="submission" date="2020-05" db="EMBL/GenBank/DDBJ databases">
        <title>Identification and distribution of gene clusters putatively required for synthesis of sphingolipid metabolism inhibitors in phylogenetically diverse species of the filamentous fungus Fusarium.</title>
        <authorList>
            <person name="Kim H.-S."/>
            <person name="Busman M."/>
            <person name="Brown D.W."/>
            <person name="Divon H."/>
            <person name="Uhlig S."/>
            <person name="Proctor R.H."/>
        </authorList>
    </citation>
    <scope>NUCLEOTIDE SEQUENCE [LARGE SCALE GENOMIC DNA]</scope>
    <source>
        <strain evidence="2 3">NRRL 66235</strain>
    </source>
</reference>
<proteinExistence type="predicted"/>
<sequence>MSSSSDDDELESVAPIELSEYETDFDRESDLFYDSNYEFCIGNSQNILCCCRPTFYDPPETSLLKQRATQSIAYSSVTTSSGHRRRSVGGPLLSSFFFASSLLLFPQHRSEKSVPPRFRHNNECSSGDRVFLFAHSAWRIPKFKAIPYSSLPKVLMPYHHECFLVVGGDQSGRNVAAATYPGNYFEDCYHLQHCRHRWLKATFAQDLFQTLHGRLPLEVCENIAKYSARDRAIQAFQQHWSQDRPLQPGNISVPVHHGVTLWAHARGGDEEIVLNWNTEKLPNIFICHNGLGVNNLIVTEDDSSPNVEQVKGFDGIKLRGLGIVKSPDSFVDFNYGSGPCEIRWAIPPAPVKHSPKIPLAEDMAFQFVRAFDWNKPRTAGYSFLVWGSVILTINSHEAGTSAAPDEEFNGCHPHHATRLYLAMSPAEYVSELWVRTYHERLSTLIVVTNHGHSLVVGTQADRPGAAYHVVAELPQNKPCRMFYGDPYDERVSWLHFDSVSAWEHPAKRQVHSNCPSAPRIRHPPQSRLWYHTSARLDGVREVTPCIFARDSYEVAKISGLLLTYADGSRSSVGQVRLTMGTPKKVISDTMYLQYEDDVRETLETNGRLVDSGFDWFGFSEPLSSASSTKESNNTDSESHEVKDSPQFENTPSEGDGVCESVTYTNTIAVPMSGRLDWNKEVDDDVYVVSYHKGSTSKNDEMRHVLAEHAKMVKEEPVVKPLSILVGKIDPDDLKQVYQYAESNGNYEMYGL</sequence>
<evidence type="ECO:0000256" key="1">
    <source>
        <dbReference type="SAM" id="MobiDB-lite"/>
    </source>
</evidence>
<feature type="compositionally biased region" description="Polar residues" evidence="1">
    <location>
        <begin position="623"/>
        <end position="635"/>
    </location>
</feature>
<evidence type="ECO:0000313" key="3">
    <source>
        <dbReference type="Proteomes" id="UP000544331"/>
    </source>
</evidence>
<feature type="compositionally biased region" description="Basic and acidic residues" evidence="1">
    <location>
        <begin position="636"/>
        <end position="645"/>
    </location>
</feature>
<keyword evidence="3" id="KW-1185">Reference proteome</keyword>
<gene>
    <name evidence="2" type="ORF">FMUND_4292</name>
</gene>
<evidence type="ECO:0000313" key="2">
    <source>
        <dbReference type="EMBL" id="KAF5720470.1"/>
    </source>
</evidence>
<protein>
    <submittedName>
        <fullName evidence="2">Uncharacterized protein</fullName>
    </submittedName>
</protein>
<name>A0A8H5YWT6_9HYPO</name>
<dbReference type="OrthoDB" id="5153231at2759"/>
<accession>A0A8H5YWT6</accession>
<organism evidence="2 3">
    <name type="scientific">Fusarium mundagurra</name>
    <dbReference type="NCBI Taxonomy" id="1567541"/>
    <lineage>
        <taxon>Eukaryota</taxon>
        <taxon>Fungi</taxon>
        <taxon>Dikarya</taxon>
        <taxon>Ascomycota</taxon>
        <taxon>Pezizomycotina</taxon>
        <taxon>Sordariomycetes</taxon>
        <taxon>Hypocreomycetidae</taxon>
        <taxon>Hypocreales</taxon>
        <taxon>Nectriaceae</taxon>
        <taxon>Fusarium</taxon>
        <taxon>Fusarium fujikuroi species complex</taxon>
    </lineage>
</organism>